<reference evidence="1" key="1">
    <citation type="submission" date="2018-06" db="EMBL/GenBank/DDBJ databases">
        <authorList>
            <person name="Zhirakovskaya E."/>
        </authorList>
    </citation>
    <scope>NUCLEOTIDE SEQUENCE</scope>
</reference>
<proteinExistence type="predicted"/>
<dbReference type="EMBL" id="UOGK01000618">
    <property type="protein sequence ID" value="VAX41964.1"/>
    <property type="molecule type" value="Genomic_DNA"/>
</dbReference>
<accession>A0A3B1DZG4</accession>
<keyword evidence="1" id="KW-0413">Isomerase</keyword>
<protein>
    <submittedName>
        <fullName evidence="1">Mannose-6-phosphate isomerase</fullName>
        <ecNumber evidence="1">5.3.1.8</ecNumber>
    </submittedName>
</protein>
<dbReference type="SUPFAM" id="SSF51182">
    <property type="entry name" value="RmlC-like cupins"/>
    <property type="match status" value="1"/>
</dbReference>
<sequence length="115" mass="12046">MMHNAREQPKCEPYVLTFAPILKEKVWGGRRLEGLGKALPAGVMVGESWEIADLAATSASGGGGDAARSVITNGTLAGKTLHEAMELWGPSLLGTALPSAEGGFPLLVKFLDARE</sequence>
<name>A0A3B1DZG4_9ZZZZ</name>
<dbReference type="GO" id="GO:0004476">
    <property type="term" value="F:mannose-6-phosphate isomerase activity"/>
    <property type="evidence" value="ECO:0007669"/>
    <property type="project" value="UniProtKB-EC"/>
</dbReference>
<feature type="non-terminal residue" evidence="1">
    <location>
        <position position="115"/>
    </location>
</feature>
<dbReference type="InterPro" id="IPR011051">
    <property type="entry name" value="RmlC_Cupin_sf"/>
</dbReference>
<dbReference type="AlphaFoldDB" id="A0A3B1DZG4"/>
<dbReference type="EC" id="5.3.1.8" evidence="1"/>
<dbReference type="Gene3D" id="2.60.120.10">
    <property type="entry name" value="Jelly Rolls"/>
    <property type="match status" value="1"/>
</dbReference>
<dbReference type="InterPro" id="IPR014710">
    <property type="entry name" value="RmlC-like_jellyroll"/>
</dbReference>
<gene>
    <name evidence="1" type="ORF">MNBD_PLANCTO03-2253</name>
</gene>
<evidence type="ECO:0000313" key="1">
    <source>
        <dbReference type="EMBL" id="VAX41964.1"/>
    </source>
</evidence>
<organism evidence="1">
    <name type="scientific">hydrothermal vent metagenome</name>
    <dbReference type="NCBI Taxonomy" id="652676"/>
    <lineage>
        <taxon>unclassified sequences</taxon>
        <taxon>metagenomes</taxon>
        <taxon>ecological metagenomes</taxon>
    </lineage>
</organism>